<accession>A0AAW1THZ5</accession>
<reference evidence="1 2" key="1">
    <citation type="journal article" date="2024" name="Nat. Commun.">
        <title>Phylogenomics reveals the evolutionary origins of lichenization in chlorophyte algae.</title>
        <authorList>
            <person name="Puginier C."/>
            <person name="Libourel C."/>
            <person name="Otte J."/>
            <person name="Skaloud P."/>
            <person name="Haon M."/>
            <person name="Grisel S."/>
            <person name="Petersen M."/>
            <person name="Berrin J.G."/>
            <person name="Delaux P.M."/>
            <person name="Dal Grande F."/>
            <person name="Keller J."/>
        </authorList>
    </citation>
    <scope>NUCLEOTIDE SEQUENCE [LARGE SCALE GENOMIC DNA]</scope>
    <source>
        <strain evidence="1 2">SAG 2523</strain>
    </source>
</reference>
<dbReference type="AlphaFoldDB" id="A0AAW1THZ5"/>
<protein>
    <submittedName>
        <fullName evidence="1">Uncharacterized protein</fullName>
    </submittedName>
</protein>
<organism evidence="1 2">
    <name type="scientific">Apatococcus fuscideae</name>
    <dbReference type="NCBI Taxonomy" id="2026836"/>
    <lineage>
        <taxon>Eukaryota</taxon>
        <taxon>Viridiplantae</taxon>
        <taxon>Chlorophyta</taxon>
        <taxon>core chlorophytes</taxon>
        <taxon>Trebouxiophyceae</taxon>
        <taxon>Chlorellales</taxon>
        <taxon>Chlorellaceae</taxon>
        <taxon>Apatococcus</taxon>
    </lineage>
</organism>
<dbReference type="Proteomes" id="UP001485043">
    <property type="component" value="Unassembled WGS sequence"/>
</dbReference>
<keyword evidence="2" id="KW-1185">Reference proteome</keyword>
<name>A0AAW1THZ5_9CHLO</name>
<comment type="caution">
    <text evidence="1">The sequence shown here is derived from an EMBL/GenBank/DDBJ whole genome shotgun (WGS) entry which is preliminary data.</text>
</comment>
<evidence type="ECO:0000313" key="2">
    <source>
        <dbReference type="Proteomes" id="UP001485043"/>
    </source>
</evidence>
<gene>
    <name evidence="1" type="ORF">WJX84_002697</name>
</gene>
<dbReference type="EMBL" id="JALJOV010000045">
    <property type="protein sequence ID" value="KAK9868096.1"/>
    <property type="molecule type" value="Genomic_DNA"/>
</dbReference>
<sequence length="78" mass="8675">MVSRRSHLQPADTDCSANAFRAEISDQSACSVHISRGPGDVRPLRDIEVRGKPAVTLLDSRDFWPGSASRRRSRSEDH</sequence>
<evidence type="ECO:0000313" key="1">
    <source>
        <dbReference type="EMBL" id="KAK9868096.1"/>
    </source>
</evidence>
<proteinExistence type="predicted"/>